<dbReference type="SUPFAM" id="SSF47895">
    <property type="entry name" value="Transducin (alpha subunit), insertion domain"/>
    <property type="match status" value="1"/>
</dbReference>
<proteinExistence type="inferred from homology"/>
<name>A0A6A0GVA7_HYAAZ</name>
<dbReference type="SMART" id="SM00275">
    <property type="entry name" value="G_alpha"/>
    <property type="match status" value="1"/>
</dbReference>
<gene>
    <name evidence="9" type="ORF">HAZT_HAZT010742</name>
</gene>
<comment type="similarity">
    <text evidence="1">Belongs to the G-alpha family. G(s) subfamily.</text>
</comment>
<evidence type="ECO:0000256" key="2">
    <source>
        <dbReference type="ARBA" id="ARBA00022723"/>
    </source>
</evidence>
<feature type="binding site" evidence="7">
    <location>
        <begin position="41"/>
        <end position="46"/>
    </location>
    <ligand>
        <name>GTP</name>
        <dbReference type="ChEBI" id="CHEBI:37565"/>
    </ligand>
</feature>
<dbReference type="CDD" id="cd00066">
    <property type="entry name" value="G-alpha"/>
    <property type="match status" value="1"/>
</dbReference>
<sequence length="349" mass="40119">MKLLCVQDPERAVSKAYDKQISEWKKTYDQAIKLLLLGAGESGKTTIIKQMKILHISGFSEDEKREKTLEIRRNVLDSIVTLCQNMEKVGCVLADPANEEALVQVLQCSINQPGKTMEETLDQDILNSRKMTTDIQKIEFKTDIPKKYGGGKQTFWMFDVGGQKGERNKWIQVFDGIQAVLFLVATNSFDQMTREDDTTNRLEDSLDIFDNVWTSRFLQSAGFIIFLNKQDKLKEKVVTEKRSLSEHFPDFDKYEVNARDQVAGEDPEYLRARCYIRDLFIEITKRPMPDSVRRKISIAPGIKFNEEGGPKKECYPHFTTATDTDNVKLVFEDVHNMIILTNLSQIGMY</sequence>
<evidence type="ECO:0000313" key="9">
    <source>
        <dbReference type="EMBL" id="KAA0189470.1"/>
    </source>
</evidence>
<dbReference type="InterPro" id="IPR027417">
    <property type="entry name" value="P-loop_NTPase"/>
</dbReference>
<dbReference type="PROSITE" id="PS51882">
    <property type="entry name" value="G_ALPHA"/>
    <property type="match status" value="1"/>
</dbReference>
<reference evidence="9" key="3">
    <citation type="submission" date="2019-06" db="EMBL/GenBank/DDBJ databases">
        <authorList>
            <person name="Poynton C."/>
            <person name="Hasenbein S."/>
            <person name="Benoit J.B."/>
            <person name="Sepulveda M.S."/>
            <person name="Poelchau M.F."/>
            <person name="Murali S.C."/>
            <person name="Chen S."/>
            <person name="Glastad K.M."/>
            <person name="Werren J.H."/>
            <person name="Vineis J.H."/>
            <person name="Bowen J.L."/>
            <person name="Friedrich M."/>
            <person name="Jones J."/>
            <person name="Robertson H.M."/>
            <person name="Feyereisen R."/>
            <person name="Mechler-Hickson A."/>
            <person name="Mathers N."/>
            <person name="Lee C.E."/>
            <person name="Colbourne J.K."/>
            <person name="Biales A."/>
            <person name="Johnston J.S."/>
            <person name="Wellborn G.A."/>
            <person name="Rosendale A.J."/>
            <person name="Cridge A.G."/>
            <person name="Munoz-Torres M.C."/>
            <person name="Bain P.A."/>
            <person name="Manny A.R."/>
            <person name="Major K.M."/>
            <person name="Lambert F.N."/>
            <person name="Vulpe C.D."/>
            <person name="Tuck P."/>
            <person name="Blalock B.J."/>
            <person name="Lin Y.-Y."/>
            <person name="Smith M.E."/>
            <person name="Ochoa-Acuna H."/>
            <person name="Chen M.-J.M."/>
            <person name="Childers C.P."/>
            <person name="Qu J."/>
            <person name="Dugan S."/>
            <person name="Lee S.L."/>
            <person name="Chao H."/>
            <person name="Dinh H."/>
            <person name="Han Y."/>
            <person name="Doddapaneni H."/>
            <person name="Worley K.C."/>
            <person name="Muzny D.M."/>
            <person name="Gibbs R.A."/>
            <person name="Richards S."/>
        </authorList>
    </citation>
    <scope>NUCLEOTIDE SEQUENCE</scope>
    <source>
        <strain evidence="9">HAZT.00-mixed</strain>
        <tissue evidence="9">Whole organism</tissue>
    </source>
</reference>
<dbReference type="InterPro" id="IPR011025">
    <property type="entry name" value="GproteinA_insert"/>
</dbReference>
<keyword evidence="6" id="KW-0807">Transducer</keyword>
<dbReference type="FunFam" id="3.40.50.300:FF:006178">
    <property type="entry name" value="Guanine nucleotide-binding protein G(s) subunit alpha isoforms short"/>
    <property type="match status" value="1"/>
</dbReference>
<accession>A0A6A0GVA7</accession>
<keyword evidence="2 8" id="KW-0479">Metal-binding</keyword>
<reference evidence="9" key="2">
    <citation type="journal article" date="2018" name="Environ. Sci. Technol.">
        <title>The Toxicogenome of Hyalella azteca: A Model for Sediment Ecotoxicology and Evolutionary Toxicology.</title>
        <authorList>
            <person name="Poynton H.C."/>
            <person name="Hasenbein S."/>
            <person name="Benoit J.B."/>
            <person name="Sepulveda M.S."/>
            <person name="Poelchau M.F."/>
            <person name="Hughes D.S.T."/>
            <person name="Murali S.C."/>
            <person name="Chen S."/>
            <person name="Glastad K.M."/>
            <person name="Goodisman M.A.D."/>
            <person name="Werren J.H."/>
            <person name="Vineis J.H."/>
            <person name="Bowen J.L."/>
            <person name="Friedrich M."/>
            <person name="Jones J."/>
            <person name="Robertson H.M."/>
            <person name="Feyereisen R."/>
            <person name="Mechler-Hickson A."/>
            <person name="Mathers N."/>
            <person name="Lee C.E."/>
            <person name="Colbourne J.K."/>
            <person name="Biales A."/>
            <person name="Johnston J.S."/>
            <person name="Wellborn G.A."/>
            <person name="Rosendale A.J."/>
            <person name="Cridge A.G."/>
            <person name="Munoz-Torres M.C."/>
            <person name="Bain P.A."/>
            <person name="Manny A.R."/>
            <person name="Major K.M."/>
            <person name="Lambert F.N."/>
            <person name="Vulpe C.D."/>
            <person name="Tuck P."/>
            <person name="Blalock B.J."/>
            <person name="Lin Y.Y."/>
            <person name="Smith M.E."/>
            <person name="Ochoa-Acuna H."/>
            <person name="Chen M.M."/>
            <person name="Childers C.P."/>
            <person name="Qu J."/>
            <person name="Dugan S."/>
            <person name="Lee S.L."/>
            <person name="Chao H."/>
            <person name="Dinh H."/>
            <person name="Han Y."/>
            <person name="Doddapaneni H."/>
            <person name="Worley K.C."/>
            <person name="Muzny D.M."/>
            <person name="Gibbs R.A."/>
            <person name="Richards S."/>
        </authorList>
    </citation>
    <scope>NUCLEOTIDE SEQUENCE</scope>
    <source>
        <strain evidence="9">HAZT.00-mixed</strain>
        <tissue evidence="9">Whole organism</tissue>
    </source>
</reference>
<feature type="binding site" evidence="7">
    <location>
        <begin position="159"/>
        <end position="163"/>
    </location>
    <ligand>
        <name>GTP</name>
        <dbReference type="ChEBI" id="CHEBI:37565"/>
    </ligand>
</feature>
<keyword evidence="3 7" id="KW-0547">Nucleotide-binding</keyword>
<organism evidence="9">
    <name type="scientific">Hyalella azteca</name>
    <name type="common">Amphipod</name>
    <dbReference type="NCBI Taxonomy" id="294128"/>
    <lineage>
        <taxon>Eukaryota</taxon>
        <taxon>Metazoa</taxon>
        <taxon>Ecdysozoa</taxon>
        <taxon>Arthropoda</taxon>
        <taxon>Crustacea</taxon>
        <taxon>Multicrustacea</taxon>
        <taxon>Malacostraca</taxon>
        <taxon>Eumalacostraca</taxon>
        <taxon>Peracarida</taxon>
        <taxon>Amphipoda</taxon>
        <taxon>Senticaudata</taxon>
        <taxon>Talitrida</taxon>
        <taxon>Talitroidea</taxon>
        <taxon>Hyalellidae</taxon>
        <taxon>Hyalella</taxon>
    </lineage>
</organism>
<evidence type="ECO:0000256" key="3">
    <source>
        <dbReference type="ARBA" id="ARBA00022741"/>
    </source>
</evidence>
<dbReference type="Proteomes" id="UP000711488">
    <property type="component" value="Unassembled WGS sequence"/>
</dbReference>
<dbReference type="PRINTS" id="PR00318">
    <property type="entry name" value="GPROTEINA"/>
</dbReference>
<dbReference type="Pfam" id="PF00503">
    <property type="entry name" value="G-alpha"/>
    <property type="match status" value="2"/>
</dbReference>
<evidence type="ECO:0000256" key="5">
    <source>
        <dbReference type="ARBA" id="ARBA00023134"/>
    </source>
</evidence>
<keyword evidence="4 8" id="KW-0460">Magnesium</keyword>
<dbReference type="SUPFAM" id="SSF52540">
    <property type="entry name" value="P-loop containing nucleoside triphosphate hydrolases"/>
    <property type="match status" value="1"/>
</dbReference>
<dbReference type="GO" id="GO:0046872">
    <property type="term" value="F:metal ion binding"/>
    <property type="evidence" value="ECO:0007669"/>
    <property type="project" value="UniProtKB-KW"/>
</dbReference>
<dbReference type="GO" id="GO:0031683">
    <property type="term" value="F:G-protein beta/gamma-subunit complex binding"/>
    <property type="evidence" value="ECO:0007669"/>
    <property type="project" value="InterPro"/>
</dbReference>
<dbReference type="AlphaFoldDB" id="A0A6A0GVA7"/>
<evidence type="ECO:0000256" key="8">
    <source>
        <dbReference type="PIRSR" id="PIRSR601019-2"/>
    </source>
</evidence>
<keyword evidence="5 7" id="KW-0342">GTP-binding</keyword>
<dbReference type="GO" id="GO:0007191">
    <property type="term" value="P:adenylate cyclase-activating dopamine receptor signaling pathway"/>
    <property type="evidence" value="ECO:0007669"/>
    <property type="project" value="TreeGrafter"/>
</dbReference>
<dbReference type="PANTHER" id="PTHR10218">
    <property type="entry name" value="GTP-BINDING PROTEIN ALPHA SUBUNIT"/>
    <property type="match status" value="1"/>
</dbReference>
<dbReference type="GO" id="GO:0001664">
    <property type="term" value="F:G protein-coupled receptor binding"/>
    <property type="evidence" value="ECO:0007669"/>
    <property type="project" value="TreeGrafter"/>
</dbReference>
<dbReference type="GO" id="GO:0005525">
    <property type="term" value="F:GTP binding"/>
    <property type="evidence" value="ECO:0007669"/>
    <property type="project" value="UniProtKB-KW"/>
</dbReference>
<dbReference type="GO" id="GO:0005737">
    <property type="term" value="C:cytoplasm"/>
    <property type="evidence" value="ECO:0007669"/>
    <property type="project" value="TreeGrafter"/>
</dbReference>
<comment type="caution">
    <text evidence="9">The sequence shown here is derived from an EMBL/GenBank/DDBJ whole genome shotgun (WGS) entry which is preliminary data.</text>
</comment>
<evidence type="ECO:0000256" key="1">
    <source>
        <dbReference type="ARBA" id="ARBA00007172"/>
    </source>
</evidence>
<dbReference type="InterPro" id="IPR001019">
    <property type="entry name" value="Gprotein_alpha_su"/>
</dbReference>
<evidence type="ECO:0000256" key="4">
    <source>
        <dbReference type="ARBA" id="ARBA00022842"/>
    </source>
</evidence>
<dbReference type="GO" id="GO:0007606">
    <property type="term" value="P:sensory perception of chemical stimulus"/>
    <property type="evidence" value="ECO:0007669"/>
    <property type="project" value="TreeGrafter"/>
</dbReference>
<reference evidence="9" key="1">
    <citation type="submission" date="2014-08" db="EMBL/GenBank/DDBJ databases">
        <authorList>
            <person name="Murali S."/>
            <person name="Richards S."/>
            <person name="Bandaranaike D."/>
            <person name="Bellair M."/>
            <person name="Blankenburg K."/>
            <person name="Chao H."/>
            <person name="Dinh H."/>
            <person name="Doddapaneni H."/>
            <person name="Dugan-Rocha S."/>
            <person name="Elkadiri S."/>
            <person name="Gnanaolivu R."/>
            <person name="Hughes D."/>
            <person name="Lee S."/>
            <person name="Li M."/>
            <person name="Ming W."/>
            <person name="Munidasa M."/>
            <person name="Muniz J."/>
            <person name="Nguyen L."/>
            <person name="Osuji N."/>
            <person name="Pu L.-L."/>
            <person name="Puazo M."/>
            <person name="Skinner E."/>
            <person name="Qu C."/>
            <person name="Quiroz J."/>
            <person name="Raj R."/>
            <person name="Weissenberger G."/>
            <person name="Xin Y."/>
            <person name="Zou X."/>
            <person name="Han Y."/>
            <person name="Worley K."/>
            <person name="Muzny D."/>
            <person name="Gibbs R."/>
        </authorList>
    </citation>
    <scope>NUCLEOTIDE SEQUENCE</scope>
    <source>
        <strain evidence="9">HAZT.00-mixed</strain>
        <tissue evidence="9">Whole organism</tissue>
    </source>
</reference>
<dbReference type="OrthoDB" id="5817230at2759"/>
<dbReference type="EMBL" id="JQDR03013515">
    <property type="protein sequence ID" value="KAA0189470.1"/>
    <property type="molecule type" value="Genomic_DNA"/>
</dbReference>
<feature type="binding site" evidence="8">
    <location>
        <position position="45"/>
    </location>
    <ligand>
        <name>Mg(2+)</name>
        <dbReference type="ChEBI" id="CHEBI:18420"/>
    </ligand>
</feature>
<protein>
    <submittedName>
        <fullName evidence="9">Uncharacterized protein</fullName>
    </submittedName>
</protein>
<dbReference type="Gene3D" id="3.40.50.300">
    <property type="entry name" value="P-loop containing nucleotide triphosphate hydrolases"/>
    <property type="match status" value="2"/>
</dbReference>
<dbReference type="PANTHER" id="PTHR10218:SF367">
    <property type="entry name" value="GUANINE NUCLEOTIDE-BINDING PROTEIN G(F) SUBUNIT ALPHA"/>
    <property type="match status" value="1"/>
</dbReference>
<feature type="binding site" evidence="7">
    <location>
        <begin position="228"/>
        <end position="231"/>
    </location>
    <ligand>
        <name>GTP</name>
        <dbReference type="ChEBI" id="CHEBI:37565"/>
    </ligand>
</feature>
<dbReference type="GO" id="GO:0005834">
    <property type="term" value="C:heterotrimeric G-protein complex"/>
    <property type="evidence" value="ECO:0007669"/>
    <property type="project" value="TreeGrafter"/>
</dbReference>
<evidence type="ECO:0000256" key="6">
    <source>
        <dbReference type="ARBA" id="ARBA00023224"/>
    </source>
</evidence>
<evidence type="ECO:0000256" key="7">
    <source>
        <dbReference type="PIRSR" id="PIRSR601019-1"/>
    </source>
</evidence>
<dbReference type="GO" id="GO:0003924">
    <property type="term" value="F:GTPase activity"/>
    <property type="evidence" value="ECO:0007669"/>
    <property type="project" value="InterPro"/>
</dbReference>